<evidence type="ECO:0000256" key="3">
    <source>
        <dbReference type="ARBA" id="ARBA00022448"/>
    </source>
</evidence>
<dbReference type="PANTHER" id="PTHR43649:SF31">
    <property type="entry name" value="SN-GLYCEROL-3-PHOSPHATE-BINDING PERIPLASMIC PROTEIN UGPB"/>
    <property type="match status" value="1"/>
</dbReference>
<comment type="subcellular location">
    <subcellularLocation>
        <location evidence="1">Cell envelope</location>
    </subcellularLocation>
</comment>
<reference evidence="5 6" key="1">
    <citation type="submission" date="2018-03" db="EMBL/GenBank/DDBJ databases">
        <title>Genomic Encyclopedia of Archaeal and Bacterial Type Strains, Phase II (KMG-II): from individual species to whole genera.</title>
        <authorList>
            <person name="Goeker M."/>
        </authorList>
    </citation>
    <scope>NUCLEOTIDE SEQUENCE [LARGE SCALE GENOMIC DNA]</scope>
    <source>
        <strain evidence="5 6">DSM 45601</strain>
    </source>
</reference>
<dbReference type="AlphaFoldDB" id="A0A2T0PX19"/>
<dbReference type="EMBL" id="PVZC01000008">
    <property type="protein sequence ID" value="PRX96089.1"/>
    <property type="molecule type" value="Genomic_DNA"/>
</dbReference>
<keyword evidence="6" id="KW-1185">Reference proteome</keyword>
<name>A0A2T0PX19_9ACTN</name>
<dbReference type="Gene3D" id="3.40.190.10">
    <property type="entry name" value="Periplasmic binding protein-like II"/>
    <property type="match status" value="2"/>
</dbReference>
<evidence type="ECO:0000313" key="6">
    <source>
        <dbReference type="Proteomes" id="UP000237846"/>
    </source>
</evidence>
<accession>A0A2T0PX19</accession>
<evidence type="ECO:0000256" key="2">
    <source>
        <dbReference type="ARBA" id="ARBA00008520"/>
    </source>
</evidence>
<dbReference type="Proteomes" id="UP000237846">
    <property type="component" value="Unassembled WGS sequence"/>
</dbReference>
<evidence type="ECO:0000313" key="5">
    <source>
        <dbReference type="EMBL" id="PRX96089.1"/>
    </source>
</evidence>
<dbReference type="PANTHER" id="PTHR43649">
    <property type="entry name" value="ARABINOSE-BINDING PROTEIN-RELATED"/>
    <property type="match status" value="1"/>
</dbReference>
<comment type="caution">
    <text evidence="5">The sequence shown here is derived from an EMBL/GenBank/DDBJ whole genome shotgun (WGS) entry which is preliminary data.</text>
</comment>
<proteinExistence type="inferred from homology"/>
<protein>
    <submittedName>
        <fullName evidence="5">Carbohydrate ABC transporter substrate-binding protein (CUT1 family)</fullName>
    </submittedName>
</protein>
<organism evidence="5 6">
    <name type="scientific">Allonocardiopsis opalescens</name>
    <dbReference type="NCBI Taxonomy" id="1144618"/>
    <lineage>
        <taxon>Bacteria</taxon>
        <taxon>Bacillati</taxon>
        <taxon>Actinomycetota</taxon>
        <taxon>Actinomycetes</taxon>
        <taxon>Streptosporangiales</taxon>
        <taxon>Allonocardiopsis</taxon>
    </lineage>
</organism>
<evidence type="ECO:0000256" key="1">
    <source>
        <dbReference type="ARBA" id="ARBA00004196"/>
    </source>
</evidence>
<keyword evidence="3" id="KW-0813">Transport</keyword>
<evidence type="ECO:0000256" key="4">
    <source>
        <dbReference type="ARBA" id="ARBA00022729"/>
    </source>
</evidence>
<dbReference type="InterPro" id="IPR006059">
    <property type="entry name" value="SBP"/>
</dbReference>
<dbReference type="InterPro" id="IPR006311">
    <property type="entry name" value="TAT_signal"/>
</dbReference>
<dbReference type="SUPFAM" id="SSF53850">
    <property type="entry name" value="Periplasmic binding protein-like II"/>
    <property type="match status" value="1"/>
</dbReference>
<keyword evidence="4" id="KW-0732">Signal</keyword>
<gene>
    <name evidence="5" type="ORF">CLV72_10895</name>
</gene>
<dbReference type="PROSITE" id="PS51318">
    <property type="entry name" value="TAT"/>
    <property type="match status" value="1"/>
</dbReference>
<dbReference type="Pfam" id="PF01547">
    <property type="entry name" value="SBP_bac_1"/>
    <property type="match status" value="1"/>
</dbReference>
<dbReference type="InterPro" id="IPR050490">
    <property type="entry name" value="Bact_solute-bd_prot1"/>
</dbReference>
<comment type="similarity">
    <text evidence="2">Belongs to the bacterial solute-binding protein 1 family.</text>
</comment>
<dbReference type="GO" id="GO:0030313">
    <property type="term" value="C:cell envelope"/>
    <property type="evidence" value="ECO:0007669"/>
    <property type="project" value="UniProtKB-SubCell"/>
</dbReference>
<sequence length="565" mass="62872">MSAMPPRHRAPSTSTKPWATRRRFLGVLGFGAAAAASGGLLSACAPSGPRPGSGGASAAAVDSLDALCPTYTPYEALPPDIPGQHGAPSGFTSYPTELVQAVAETPGRGGHYRFMAPLWAPIPPGLGDNSFYDAVNGRLGATVEFSFQDGNTITDRLNVLIASREVSDITMVPDWAINLIPNFAEAAGELFEDLTPYLAGDEVAPYPMLASLPTPAWRWGIFNQRLQGVPWPSDPYNEWMFYRQDVFEANGWPMPANAAELMELGREINDPDNNRWAFGDMWRTVRQVFRTPRDWRYENGELIHRYETEELAAAVEFMREVYDADLIHPDVISSRGAGVKELFNSGEILVYQDGFGGWTEAYRGVLAQNPDFRMNLLPAFAHDGGTPSLHPNDPSGQCVLLRRGMEPDQIREVLGLINYCTAPFGTREYMMYRYGVEGEHYELDGNGAPQRTELGQREYSDGYLFLSGRNNVIAESEYPGYVESYTSWYNDAAQYRAADPFEGIRIQRPSAYSAIEQPTEDKITDIIRGRRPVSDITQVVDEWRRDGGEEAREFYHGVLQENGRD</sequence>
<dbReference type="RefSeq" id="WP_245930413.1">
    <property type="nucleotide sequence ID" value="NZ_PVZC01000008.1"/>
</dbReference>